<dbReference type="AlphaFoldDB" id="A0A3Q9JM55"/>
<accession>A0A3Q9JM55</accession>
<dbReference type="SUPFAM" id="SSF81665">
    <property type="entry name" value="Calcium ATPase, transmembrane domain M"/>
    <property type="match status" value="1"/>
</dbReference>
<evidence type="ECO:0000256" key="6">
    <source>
        <dbReference type="ARBA" id="ARBA00022692"/>
    </source>
</evidence>
<protein>
    <recommendedName>
        <fullName evidence="3">P-type Cu(+) transporter</fullName>
        <ecNumber evidence="3">7.2.2.8</ecNumber>
    </recommendedName>
</protein>
<dbReference type="GO" id="GO:0005524">
    <property type="term" value="F:ATP binding"/>
    <property type="evidence" value="ECO:0007669"/>
    <property type="project" value="UniProtKB-UniRule"/>
</dbReference>
<keyword evidence="7 14" id="KW-0479">Metal-binding</keyword>
<dbReference type="Gene3D" id="3.40.50.1000">
    <property type="entry name" value="HAD superfamily/HAD-like"/>
    <property type="match status" value="1"/>
</dbReference>
<feature type="transmembrane region" description="Helical" evidence="14">
    <location>
        <begin position="383"/>
        <end position="406"/>
    </location>
</feature>
<comment type="similarity">
    <text evidence="2 14">Belongs to the cation transport ATPase (P-type) (TC 3.A.3) family. Type IB subfamily.</text>
</comment>
<dbReference type="GO" id="GO:0005886">
    <property type="term" value="C:plasma membrane"/>
    <property type="evidence" value="ECO:0007669"/>
    <property type="project" value="UniProtKB-SubCell"/>
</dbReference>
<evidence type="ECO:0000256" key="4">
    <source>
        <dbReference type="ARBA" id="ARBA00022448"/>
    </source>
</evidence>
<evidence type="ECO:0000313" key="17">
    <source>
        <dbReference type="Proteomes" id="UP000273143"/>
    </source>
</evidence>
<dbReference type="CDD" id="cd00371">
    <property type="entry name" value="HMA"/>
    <property type="match status" value="1"/>
</dbReference>
<dbReference type="RefSeq" id="WP_127163927.1">
    <property type="nucleotide sequence ID" value="NZ_CP029822.1"/>
</dbReference>
<dbReference type="PRINTS" id="PR00119">
    <property type="entry name" value="CATATPASE"/>
</dbReference>
<dbReference type="PANTHER" id="PTHR43520:SF8">
    <property type="entry name" value="P-TYPE CU(+) TRANSPORTER"/>
    <property type="match status" value="1"/>
</dbReference>
<dbReference type="NCBIfam" id="TIGR01525">
    <property type="entry name" value="ATPase-IB_hvy"/>
    <property type="match status" value="1"/>
</dbReference>
<dbReference type="GO" id="GO:0140581">
    <property type="term" value="F:P-type monovalent copper transporter activity"/>
    <property type="evidence" value="ECO:0007669"/>
    <property type="project" value="UniProtKB-EC"/>
</dbReference>
<evidence type="ECO:0000256" key="11">
    <source>
        <dbReference type="ARBA" id="ARBA00022989"/>
    </source>
</evidence>
<dbReference type="SUPFAM" id="SSF55008">
    <property type="entry name" value="HMA, heavy metal-associated domain"/>
    <property type="match status" value="1"/>
</dbReference>
<comment type="subcellular location">
    <subcellularLocation>
        <location evidence="1">Cell membrane</location>
        <topology evidence="1">Multi-pass membrane protein</topology>
    </subcellularLocation>
</comment>
<dbReference type="Proteomes" id="UP000273143">
    <property type="component" value="Chromosome"/>
</dbReference>
<evidence type="ECO:0000256" key="1">
    <source>
        <dbReference type="ARBA" id="ARBA00004651"/>
    </source>
</evidence>
<name>A0A3Q9JM55_9GAMM</name>
<feature type="transmembrane region" description="Helical" evidence="14">
    <location>
        <begin position="698"/>
        <end position="720"/>
    </location>
</feature>
<feature type="transmembrane region" description="Helical" evidence="14">
    <location>
        <begin position="726"/>
        <end position="745"/>
    </location>
</feature>
<dbReference type="Gene3D" id="3.40.1110.10">
    <property type="entry name" value="Calcium-transporting ATPase, cytoplasmic domain N"/>
    <property type="match status" value="1"/>
</dbReference>
<dbReference type="InterPro" id="IPR001757">
    <property type="entry name" value="P_typ_ATPase"/>
</dbReference>
<keyword evidence="10" id="KW-1278">Translocase</keyword>
<sequence>MTQQKLPDSNQINLNIGGMSCASCVGRVERALKKVDGVAEANVNLATHKAQITLNKPLPPETLVNAVTSAGYEAQIVKNSSPTADDSKQEKAEIGHLKWSLIIAVVLTIPVFLLEMGGHVSSTFHHMIMSTLGEQNSWYTQWFLTTLVMLIPGFNFYKKGIPALLHLAPDMNSLVAVGTLAAYCYSVIATFIPQLLPEGTVHVYYEAAAVIITLILIGRLLEAKAKGRTSQAIKQLVQLQVSHANVYRDGQLTEIPIDQVQLGDLITVKPGERIPVDGVITEGNSYVDESMITGEPIPVKKQPNDPVVGSTVNQKGALTVQATKVGNDTVLAQIIRMVETAQGSKLPIQAIIDKVTLWFVPTIMALAVITFIIWIIFAKDSALSFALVSAVAVLIVACPCAMGLATPVSIMVGTGRAAESGIFIRKGEALQILKDIKVIALDKTGTLTKGKPELTDFICDESYDKNQAITLLASLEAKSEHPIAEAIVQYAQKFNLKLLPVDNFTTVTGQGLQATIEQQTVQVGTAYFMQQQKINTDKFTETATRLAKEGKTPFYMAINQQLVAITAVADPIKETTPQAINAFHQLGLKVVMITGDNKHTAQAIAKQLGIDEVVAEVLPDGKVEAIKSLKQQGSLAYVGDGINDAPALAEADIGIAIGTGTDVAIEAADVVLMSGDLLGVVKAITLSKATIRNIHQNIFWAFAYNTALVPIAMGILYPFFGILLSPAIAAGAMALSSVFVLGNALRLKRIPLEK</sequence>
<evidence type="ECO:0000256" key="13">
    <source>
        <dbReference type="ARBA" id="ARBA00023136"/>
    </source>
</evidence>
<evidence type="ECO:0000256" key="8">
    <source>
        <dbReference type="ARBA" id="ARBA00022741"/>
    </source>
</evidence>
<dbReference type="Pfam" id="PF00122">
    <property type="entry name" value="E1-E2_ATPase"/>
    <property type="match status" value="1"/>
</dbReference>
<dbReference type="Gene3D" id="2.70.150.10">
    <property type="entry name" value="Calcium-transporting ATPase, cytoplasmic transduction domain A"/>
    <property type="match status" value="1"/>
</dbReference>
<dbReference type="InterPro" id="IPR018303">
    <property type="entry name" value="ATPase_P-typ_P_site"/>
</dbReference>
<dbReference type="GO" id="GO:0005507">
    <property type="term" value="F:copper ion binding"/>
    <property type="evidence" value="ECO:0007669"/>
    <property type="project" value="TreeGrafter"/>
</dbReference>
<dbReference type="InterPro" id="IPR006121">
    <property type="entry name" value="HMA_dom"/>
</dbReference>
<dbReference type="KEGG" id="emo:DM558_10360"/>
<feature type="transmembrane region" description="Helical" evidence="14">
    <location>
        <begin position="202"/>
        <end position="221"/>
    </location>
</feature>
<keyword evidence="12" id="KW-0406">Ion transport</keyword>
<evidence type="ECO:0000256" key="12">
    <source>
        <dbReference type="ARBA" id="ARBA00023065"/>
    </source>
</evidence>
<feature type="transmembrane region" description="Helical" evidence="14">
    <location>
        <begin position="97"/>
        <end position="118"/>
    </location>
</feature>
<dbReference type="FunFam" id="2.70.150.10:FF:000020">
    <property type="entry name" value="Copper-exporting P-type ATPase A"/>
    <property type="match status" value="1"/>
</dbReference>
<dbReference type="NCBIfam" id="TIGR01494">
    <property type="entry name" value="ATPase_P-type"/>
    <property type="match status" value="1"/>
</dbReference>
<keyword evidence="17" id="KW-1185">Reference proteome</keyword>
<dbReference type="InterPro" id="IPR023299">
    <property type="entry name" value="ATPase_P-typ_cyto_dom_N"/>
</dbReference>
<dbReference type="SFLD" id="SFLDS00003">
    <property type="entry name" value="Haloacid_Dehalogenase"/>
    <property type="match status" value="1"/>
</dbReference>
<dbReference type="SUPFAM" id="SSF81653">
    <property type="entry name" value="Calcium ATPase, transduction domain A"/>
    <property type="match status" value="1"/>
</dbReference>
<dbReference type="Pfam" id="PF00702">
    <property type="entry name" value="Hydrolase"/>
    <property type="match status" value="1"/>
</dbReference>
<dbReference type="PROSITE" id="PS01047">
    <property type="entry name" value="HMA_1"/>
    <property type="match status" value="1"/>
</dbReference>
<keyword evidence="4" id="KW-0813">Transport</keyword>
<feature type="transmembrane region" description="Helical" evidence="14">
    <location>
        <begin position="173"/>
        <end position="196"/>
    </location>
</feature>
<dbReference type="GO" id="GO:0055070">
    <property type="term" value="P:copper ion homeostasis"/>
    <property type="evidence" value="ECO:0007669"/>
    <property type="project" value="TreeGrafter"/>
</dbReference>
<dbReference type="InterPro" id="IPR017969">
    <property type="entry name" value="Heavy-metal-associated_CS"/>
</dbReference>
<dbReference type="SFLD" id="SFLDG00002">
    <property type="entry name" value="C1.7:_P-type_atpase_like"/>
    <property type="match status" value="1"/>
</dbReference>
<evidence type="ECO:0000256" key="3">
    <source>
        <dbReference type="ARBA" id="ARBA00012517"/>
    </source>
</evidence>
<dbReference type="InterPro" id="IPR036412">
    <property type="entry name" value="HAD-like_sf"/>
</dbReference>
<evidence type="ECO:0000256" key="14">
    <source>
        <dbReference type="RuleBase" id="RU362081"/>
    </source>
</evidence>
<dbReference type="FunFam" id="3.30.70.100:FF:000005">
    <property type="entry name" value="Copper-exporting P-type ATPase A"/>
    <property type="match status" value="1"/>
</dbReference>
<feature type="transmembrane region" description="Helical" evidence="14">
    <location>
        <begin position="355"/>
        <end position="377"/>
    </location>
</feature>
<dbReference type="EC" id="7.2.2.8" evidence="3"/>
<keyword evidence="6 14" id="KW-0812">Transmembrane</keyword>
<gene>
    <name evidence="16" type="ORF">DM558_10360</name>
</gene>
<keyword evidence="5 14" id="KW-1003">Cell membrane</keyword>
<dbReference type="GO" id="GO:0060003">
    <property type="term" value="P:copper ion export"/>
    <property type="evidence" value="ECO:0007669"/>
    <property type="project" value="UniProtKB-ARBA"/>
</dbReference>
<dbReference type="SUPFAM" id="SSF56784">
    <property type="entry name" value="HAD-like"/>
    <property type="match status" value="1"/>
</dbReference>
<keyword evidence="9 14" id="KW-0067">ATP-binding</keyword>
<keyword evidence="8 14" id="KW-0547">Nucleotide-binding</keyword>
<feature type="domain" description="HMA" evidence="15">
    <location>
        <begin position="10"/>
        <end position="75"/>
    </location>
</feature>
<dbReference type="InterPro" id="IPR023298">
    <property type="entry name" value="ATPase_P-typ_TM_dom_sf"/>
</dbReference>
<keyword evidence="13 14" id="KW-0472">Membrane</keyword>
<dbReference type="PROSITE" id="PS00154">
    <property type="entry name" value="ATPASE_E1_E2"/>
    <property type="match status" value="1"/>
</dbReference>
<evidence type="ECO:0000256" key="10">
    <source>
        <dbReference type="ARBA" id="ARBA00022967"/>
    </source>
</evidence>
<evidence type="ECO:0000259" key="15">
    <source>
        <dbReference type="PROSITE" id="PS50846"/>
    </source>
</evidence>
<proteinExistence type="inferred from homology"/>
<dbReference type="InterPro" id="IPR036163">
    <property type="entry name" value="HMA_dom_sf"/>
</dbReference>
<dbReference type="GO" id="GO:0016887">
    <property type="term" value="F:ATP hydrolysis activity"/>
    <property type="evidence" value="ECO:0007669"/>
    <property type="project" value="InterPro"/>
</dbReference>
<dbReference type="PANTHER" id="PTHR43520">
    <property type="entry name" value="ATP7, ISOFORM B"/>
    <property type="match status" value="1"/>
</dbReference>
<keyword evidence="11 14" id="KW-1133">Transmembrane helix</keyword>
<evidence type="ECO:0000313" key="16">
    <source>
        <dbReference type="EMBL" id="AZS51147.1"/>
    </source>
</evidence>
<dbReference type="InterPro" id="IPR027256">
    <property type="entry name" value="P-typ_ATPase_IB"/>
</dbReference>
<organism evidence="16 17">
    <name type="scientific">Entomomonas moraniae</name>
    <dbReference type="NCBI Taxonomy" id="2213226"/>
    <lineage>
        <taxon>Bacteria</taxon>
        <taxon>Pseudomonadati</taxon>
        <taxon>Pseudomonadota</taxon>
        <taxon>Gammaproteobacteria</taxon>
        <taxon>Pseudomonadales</taxon>
        <taxon>Pseudomonadaceae</taxon>
        <taxon>Entomomonas</taxon>
    </lineage>
</organism>
<dbReference type="InterPro" id="IPR023214">
    <property type="entry name" value="HAD_sf"/>
</dbReference>
<dbReference type="Pfam" id="PF00403">
    <property type="entry name" value="HMA"/>
    <property type="match status" value="1"/>
</dbReference>
<dbReference type="PRINTS" id="PR00943">
    <property type="entry name" value="CUATPASE"/>
</dbReference>
<dbReference type="PROSITE" id="PS51257">
    <property type="entry name" value="PROKAR_LIPOPROTEIN"/>
    <property type="match status" value="1"/>
</dbReference>
<dbReference type="GO" id="GO:0043682">
    <property type="term" value="F:P-type divalent copper transporter activity"/>
    <property type="evidence" value="ECO:0007669"/>
    <property type="project" value="TreeGrafter"/>
</dbReference>
<dbReference type="InterPro" id="IPR008250">
    <property type="entry name" value="ATPase_P-typ_transduc_dom_A_sf"/>
</dbReference>
<dbReference type="PROSITE" id="PS50846">
    <property type="entry name" value="HMA_2"/>
    <property type="match status" value="1"/>
</dbReference>
<dbReference type="SFLD" id="SFLDF00027">
    <property type="entry name" value="p-type_atpase"/>
    <property type="match status" value="1"/>
</dbReference>
<dbReference type="InterPro" id="IPR059000">
    <property type="entry name" value="ATPase_P-type_domA"/>
</dbReference>
<feature type="transmembrane region" description="Helical" evidence="14">
    <location>
        <begin position="138"/>
        <end position="157"/>
    </location>
</feature>
<dbReference type="CDD" id="cd02094">
    <property type="entry name" value="P-type_ATPase_Cu-like"/>
    <property type="match status" value="1"/>
</dbReference>
<dbReference type="Gene3D" id="3.30.70.100">
    <property type="match status" value="1"/>
</dbReference>
<dbReference type="EMBL" id="CP029822">
    <property type="protein sequence ID" value="AZS51147.1"/>
    <property type="molecule type" value="Genomic_DNA"/>
</dbReference>
<dbReference type="NCBIfam" id="TIGR01511">
    <property type="entry name" value="ATPase-IB1_Cu"/>
    <property type="match status" value="1"/>
</dbReference>
<evidence type="ECO:0000256" key="7">
    <source>
        <dbReference type="ARBA" id="ARBA00022723"/>
    </source>
</evidence>
<dbReference type="InterPro" id="IPR044492">
    <property type="entry name" value="P_typ_ATPase_HD_dom"/>
</dbReference>
<evidence type="ECO:0000256" key="9">
    <source>
        <dbReference type="ARBA" id="ARBA00022840"/>
    </source>
</evidence>
<evidence type="ECO:0000256" key="5">
    <source>
        <dbReference type="ARBA" id="ARBA00022475"/>
    </source>
</evidence>
<evidence type="ECO:0000256" key="2">
    <source>
        <dbReference type="ARBA" id="ARBA00006024"/>
    </source>
</evidence>
<reference evidence="17" key="1">
    <citation type="submission" date="2018-06" db="EMBL/GenBank/DDBJ databases">
        <title>Complete genome of Pseudomonas insecticola strain QZS01.</title>
        <authorList>
            <person name="Wang J."/>
            <person name="Su Q."/>
        </authorList>
    </citation>
    <scope>NUCLEOTIDE SEQUENCE [LARGE SCALE GENOMIC DNA]</scope>
    <source>
        <strain evidence="17">QZS01</strain>
    </source>
</reference>